<comment type="caution">
    <text evidence="1">The sequence shown here is derived from an EMBL/GenBank/DDBJ whole genome shotgun (WGS) entry which is preliminary data.</text>
</comment>
<dbReference type="Gene3D" id="1.10.10.10">
    <property type="entry name" value="Winged helix-like DNA-binding domain superfamily/Winged helix DNA-binding domain"/>
    <property type="match status" value="1"/>
</dbReference>
<sequence>MADRKGDAAPRRRATATATEGRLALVERPANSRMFVYLAGNYLHRIERERRELYFGDLDLALVAEIIGTAGVEPGMRDAAFRQKHKDFDTAIPVAEQRAVNAASIAAATGMPRETVRRKIRKLLELGFVVEKEPARYVLKPGVLLEPERQAAFARGIEQTVRFMNELLENGVVRWVPAKKGRAAARR</sequence>
<keyword evidence="2" id="KW-1185">Reference proteome</keyword>
<organism evidence="1 2">
    <name type="scientific">Reyranella soli</name>
    <dbReference type="NCBI Taxonomy" id="1230389"/>
    <lineage>
        <taxon>Bacteria</taxon>
        <taxon>Pseudomonadati</taxon>
        <taxon>Pseudomonadota</taxon>
        <taxon>Alphaproteobacteria</taxon>
        <taxon>Hyphomicrobiales</taxon>
        <taxon>Reyranellaceae</taxon>
        <taxon>Reyranella</taxon>
    </lineage>
</organism>
<accession>A0A512NT20</accession>
<dbReference type="RefSeq" id="WP_218037673.1">
    <property type="nucleotide sequence ID" value="NZ_BKAJ01000300.1"/>
</dbReference>
<dbReference type="SUPFAM" id="SSF46785">
    <property type="entry name" value="Winged helix' DNA-binding domain"/>
    <property type="match status" value="1"/>
</dbReference>
<proteinExistence type="predicted"/>
<protein>
    <recommendedName>
        <fullName evidence="3">HTH iclR-type domain-containing protein</fullName>
    </recommendedName>
</protein>
<evidence type="ECO:0008006" key="3">
    <source>
        <dbReference type="Google" id="ProtNLM"/>
    </source>
</evidence>
<evidence type="ECO:0000313" key="2">
    <source>
        <dbReference type="Proteomes" id="UP000321058"/>
    </source>
</evidence>
<dbReference type="AlphaFoldDB" id="A0A512NT20"/>
<dbReference type="EMBL" id="BKAJ01000300">
    <property type="protein sequence ID" value="GEP62071.1"/>
    <property type="molecule type" value="Genomic_DNA"/>
</dbReference>
<evidence type="ECO:0000313" key="1">
    <source>
        <dbReference type="EMBL" id="GEP62071.1"/>
    </source>
</evidence>
<reference evidence="1 2" key="1">
    <citation type="submission" date="2019-07" db="EMBL/GenBank/DDBJ databases">
        <title>Whole genome shotgun sequence of Reyranella soli NBRC 108950.</title>
        <authorList>
            <person name="Hosoyama A."/>
            <person name="Uohara A."/>
            <person name="Ohji S."/>
            <person name="Ichikawa N."/>
        </authorList>
    </citation>
    <scope>NUCLEOTIDE SEQUENCE [LARGE SCALE GENOMIC DNA]</scope>
    <source>
        <strain evidence="1 2">NBRC 108950</strain>
    </source>
</reference>
<dbReference type="Proteomes" id="UP000321058">
    <property type="component" value="Unassembled WGS sequence"/>
</dbReference>
<dbReference type="InterPro" id="IPR036388">
    <property type="entry name" value="WH-like_DNA-bd_sf"/>
</dbReference>
<name>A0A512NT20_9HYPH</name>
<gene>
    <name evidence="1" type="ORF">RSO01_92370</name>
</gene>
<dbReference type="InterPro" id="IPR036390">
    <property type="entry name" value="WH_DNA-bd_sf"/>
</dbReference>